<proteinExistence type="predicted"/>
<organism evidence="1 2">
    <name type="scientific">Nonomuraea bangladeshensis</name>
    <dbReference type="NCBI Taxonomy" id="404385"/>
    <lineage>
        <taxon>Bacteria</taxon>
        <taxon>Bacillati</taxon>
        <taxon>Actinomycetota</taxon>
        <taxon>Actinomycetes</taxon>
        <taxon>Streptosporangiales</taxon>
        <taxon>Streptosporangiaceae</taxon>
        <taxon>Nonomuraea</taxon>
    </lineage>
</organism>
<dbReference type="Proteomes" id="UP001552427">
    <property type="component" value="Unassembled WGS sequence"/>
</dbReference>
<evidence type="ECO:0000313" key="2">
    <source>
        <dbReference type="Proteomes" id="UP001552427"/>
    </source>
</evidence>
<reference evidence="1 2" key="1">
    <citation type="submission" date="2024-06" db="EMBL/GenBank/DDBJ databases">
        <title>The Natural Products Discovery Center: Release of the First 8490 Sequenced Strains for Exploring Actinobacteria Biosynthetic Diversity.</title>
        <authorList>
            <person name="Kalkreuter E."/>
            <person name="Kautsar S.A."/>
            <person name="Yang D."/>
            <person name="Bader C.D."/>
            <person name="Teijaro C.N."/>
            <person name="Fluegel L."/>
            <person name="Davis C.M."/>
            <person name="Simpson J.R."/>
            <person name="Lauterbach L."/>
            <person name="Steele A.D."/>
            <person name="Gui C."/>
            <person name="Meng S."/>
            <person name="Li G."/>
            <person name="Viehrig K."/>
            <person name="Ye F."/>
            <person name="Su P."/>
            <person name="Kiefer A.F."/>
            <person name="Nichols A."/>
            <person name="Cepeda A.J."/>
            <person name="Yan W."/>
            <person name="Fan B."/>
            <person name="Jiang Y."/>
            <person name="Adhikari A."/>
            <person name="Zheng C.-J."/>
            <person name="Schuster L."/>
            <person name="Cowan T.M."/>
            <person name="Smanski M.J."/>
            <person name="Chevrette M.G."/>
            <person name="De Carvalho L.P.S."/>
            <person name="Shen B."/>
        </authorList>
    </citation>
    <scope>NUCLEOTIDE SEQUENCE [LARGE SCALE GENOMIC DNA]</scope>
    <source>
        <strain evidence="1 2">NPDC049574</strain>
    </source>
</reference>
<sequence length="91" mass="10054">MAEQPPFGSPEWAQQLRQFQEGFERASRQLGEALGQTQRIFAAQAAMGWAYRGDIDGTRTALKRISPEQLRELSAAASMLAALADEELSSR</sequence>
<name>A0ABV3H4C3_9ACTN</name>
<gene>
    <name evidence="1" type="ORF">AB0K40_17880</name>
</gene>
<dbReference type="EMBL" id="JBFARM010000005">
    <property type="protein sequence ID" value="MEV4287378.1"/>
    <property type="molecule type" value="Genomic_DNA"/>
</dbReference>
<protein>
    <submittedName>
        <fullName evidence="1">Uncharacterized protein</fullName>
    </submittedName>
</protein>
<dbReference type="RefSeq" id="WP_364450771.1">
    <property type="nucleotide sequence ID" value="NZ_JBFARM010000005.1"/>
</dbReference>
<comment type="caution">
    <text evidence="1">The sequence shown here is derived from an EMBL/GenBank/DDBJ whole genome shotgun (WGS) entry which is preliminary data.</text>
</comment>
<evidence type="ECO:0000313" key="1">
    <source>
        <dbReference type="EMBL" id="MEV4287378.1"/>
    </source>
</evidence>
<keyword evidence="2" id="KW-1185">Reference proteome</keyword>
<accession>A0ABV3H4C3</accession>